<dbReference type="Proteomes" id="UP000326336">
    <property type="component" value="Unassembled WGS sequence"/>
</dbReference>
<keyword evidence="3" id="KW-1185">Reference proteome</keyword>
<evidence type="ECO:0000313" key="3">
    <source>
        <dbReference type="Proteomes" id="UP000326336"/>
    </source>
</evidence>
<dbReference type="AlphaFoldDB" id="A0A5N5RG07"/>
<feature type="region of interest" description="Disordered" evidence="1">
    <location>
        <begin position="52"/>
        <end position="87"/>
    </location>
</feature>
<sequence length="87" mass="9193">MSQADHADNPVVVYWIHDALSNSERMLTDFSPAAITLADRSPSTLIIAEREDGTREIADPATITDPAAANTRTGTSTPNIPAKGDAS</sequence>
<gene>
    <name evidence="2" type="ORF">EHS19_08055</name>
</gene>
<dbReference type="EMBL" id="RQSP01000030">
    <property type="protein sequence ID" value="KAB5606163.1"/>
    <property type="molecule type" value="Genomic_DNA"/>
</dbReference>
<comment type="caution">
    <text evidence="2">The sequence shown here is derived from an EMBL/GenBank/DDBJ whole genome shotgun (WGS) entry which is preliminary data.</text>
</comment>
<feature type="compositionally biased region" description="Polar residues" evidence="1">
    <location>
        <begin position="70"/>
        <end position="79"/>
    </location>
</feature>
<dbReference type="RefSeq" id="WP_151917243.1">
    <property type="nucleotide sequence ID" value="NZ_RQSP01000030.1"/>
</dbReference>
<evidence type="ECO:0000256" key="1">
    <source>
        <dbReference type="SAM" id="MobiDB-lite"/>
    </source>
</evidence>
<protein>
    <submittedName>
        <fullName evidence="2">Uncharacterized protein</fullName>
    </submittedName>
</protein>
<accession>A0A5N5RG07</accession>
<name>A0A5N5RG07_9BIFI</name>
<proteinExistence type="predicted"/>
<reference evidence="2 3" key="1">
    <citation type="journal article" date="2019" name="Int. J. Syst. Evol. Microbiol.">
        <title>Bifidobacterium jacchi sp. nov., isolated from the faeces of a baby common marmoset (Callithrix jacchus).</title>
        <authorList>
            <person name="Modesto M."/>
            <person name="Watanabe K."/>
            <person name="Arita M."/>
            <person name="Satti M."/>
            <person name="Oki K."/>
            <person name="Sciavilla P."/>
            <person name="Patavino C."/>
            <person name="Camma C."/>
            <person name="Michelini S."/>
            <person name="Sgorbati B."/>
            <person name="Mattarelli P."/>
        </authorList>
    </citation>
    <scope>NUCLEOTIDE SEQUENCE [LARGE SCALE GENOMIC DNA]</scope>
    <source>
        <strain evidence="2 3">MRM 9.3</strain>
    </source>
</reference>
<feature type="compositionally biased region" description="Low complexity" evidence="1">
    <location>
        <begin position="59"/>
        <end position="69"/>
    </location>
</feature>
<organism evidence="2 3">
    <name type="scientific">Bifidobacterium jacchi</name>
    <dbReference type="NCBI Taxonomy" id="2490545"/>
    <lineage>
        <taxon>Bacteria</taxon>
        <taxon>Bacillati</taxon>
        <taxon>Actinomycetota</taxon>
        <taxon>Actinomycetes</taxon>
        <taxon>Bifidobacteriales</taxon>
        <taxon>Bifidobacteriaceae</taxon>
        <taxon>Bifidobacterium</taxon>
    </lineage>
</organism>
<evidence type="ECO:0000313" key="2">
    <source>
        <dbReference type="EMBL" id="KAB5606163.1"/>
    </source>
</evidence>